<evidence type="ECO:0000256" key="7">
    <source>
        <dbReference type="ARBA" id="ARBA00023136"/>
    </source>
</evidence>
<dbReference type="PANTHER" id="PTHR11706">
    <property type="entry name" value="SOLUTE CARRIER PROTEIN FAMILY 11 MEMBER"/>
    <property type="match status" value="1"/>
</dbReference>
<sequence>MVLGAEKKMPDDNLQLCDSASVGAINPAYSNSSLLQSSGNSNKPFDTYFDEKIAIPEEEYSCFSFLMSIAYLDPGNIESDLQSGAVAGFKLLWVLLLATIVGLLLQCLTARLGVVIELHLAEVCHRQYPKVSTVRGQILILLQSGGL</sequence>
<evidence type="ECO:0000256" key="6">
    <source>
        <dbReference type="ARBA" id="ARBA00022989"/>
    </source>
</evidence>
<dbReference type="InterPro" id="IPR001046">
    <property type="entry name" value="NRAMP_fam"/>
</dbReference>
<dbReference type="GO" id="GO:0015086">
    <property type="term" value="F:cadmium ion transmembrane transporter activity"/>
    <property type="evidence" value="ECO:0007669"/>
    <property type="project" value="TreeGrafter"/>
</dbReference>
<keyword evidence="6" id="KW-1133">Transmembrane helix</keyword>
<protein>
    <recommendedName>
        <fullName evidence="10">Natural resistance-associated macrophage protein 2-like protein</fullName>
    </recommendedName>
</protein>
<keyword evidence="8" id="KW-0458">Lysosome</keyword>
<evidence type="ECO:0000256" key="8">
    <source>
        <dbReference type="ARBA" id="ARBA00023228"/>
    </source>
</evidence>
<evidence type="ECO:0000256" key="2">
    <source>
        <dbReference type="ARBA" id="ARBA00004155"/>
    </source>
</evidence>
<name>A0A8C0ZVB8_CASCN</name>
<evidence type="ECO:0008006" key="10">
    <source>
        <dbReference type="Google" id="ProtNLM"/>
    </source>
</evidence>
<dbReference type="GO" id="GO:0015094">
    <property type="term" value="F:lead ion transmembrane transporter activity"/>
    <property type="evidence" value="ECO:0007669"/>
    <property type="project" value="TreeGrafter"/>
</dbReference>
<dbReference type="Pfam" id="PF01566">
    <property type="entry name" value="Nramp"/>
    <property type="match status" value="1"/>
</dbReference>
<keyword evidence="4" id="KW-0813">Transport</keyword>
<keyword evidence="4" id="KW-0410">Iron transport</keyword>
<evidence type="ECO:0000313" key="9">
    <source>
        <dbReference type="Ensembl" id="ENSCCNP00000022209.1"/>
    </source>
</evidence>
<proteinExistence type="inferred from homology"/>
<evidence type="ECO:0000256" key="5">
    <source>
        <dbReference type="ARBA" id="ARBA00022692"/>
    </source>
</evidence>
<reference evidence="9" key="1">
    <citation type="submission" date="2023-09" db="UniProtKB">
        <authorList>
            <consortium name="Ensembl"/>
        </authorList>
    </citation>
    <scope>IDENTIFICATION</scope>
</reference>
<dbReference type="GO" id="GO:0015093">
    <property type="term" value="F:ferrous iron transmembrane transporter activity"/>
    <property type="evidence" value="ECO:0007669"/>
    <property type="project" value="TreeGrafter"/>
</dbReference>
<dbReference type="AlphaFoldDB" id="A0A8C0ZVB8"/>
<dbReference type="PANTHER" id="PTHR11706:SF40">
    <property type="entry name" value="NATURAL RESISTANCE-ASSOCIATED MACROPHAGE PROTEIN 2"/>
    <property type="match status" value="1"/>
</dbReference>
<dbReference type="GO" id="GO:0005765">
    <property type="term" value="C:lysosomal membrane"/>
    <property type="evidence" value="ECO:0007669"/>
    <property type="project" value="UniProtKB-SubCell"/>
</dbReference>
<keyword evidence="4" id="KW-0406">Ion transport</keyword>
<keyword evidence="5" id="KW-0812">Transmembrane</keyword>
<evidence type="ECO:0000256" key="3">
    <source>
        <dbReference type="ARBA" id="ARBA00006670"/>
    </source>
</evidence>
<dbReference type="GO" id="GO:0015099">
    <property type="term" value="F:nickel cation transmembrane transporter activity"/>
    <property type="evidence" value="ECO:0007669"/>
    <property type="project" value="TreeGrafter"/>
</dbReference>
<keyword evidence="7" id="KW-0472">Membrane</keyword>
<dbReference type="GO" id="GO:0046870">
    <property type="term" value="F:cadmium ion binding"/>
    <property type="evidence" value="ECO:0007669"/>
    <property type="project" value="TreeGrafter"/>
</dbReference>
<evidence type="ECO:0000256" key="1">
    <source>
        <dbReference type="ARBA" id="ARBA00004107"/>
    </source>
</evidence>
<keyword evidence="4" id="KW-0408">Iron</keyword>
<dbReference type="Ensembl" id="ENSCCNT00000028479.1">
    <property type="protein sequence ID" value="ENSCCNP00000022209.1"/>
    <property type="gene ID" value="ENSCCNG00000021883.1"/>
</dbReference>
<dbReference type="GO" id="GO:0031902">
    <property type="term" value="C:late endosome membrane"/>
    <property type="evidence" value="ECO:0007669"/>
    <property type="project" value="UniProtKB-SubCell"/>
</dbReference>
<comment type="similarity">
    <text evidence="3">Belongs to the NRAMP family.</text>
</comment>
<dbReference type="GO" id="GO:0005384">
    <property type="term" value="F:manganese ion transmembrane transporter activity"/>
    <property type="evidence" value="ECO:0007669"/>
    <property type="project" value="TreeGrafter"/>
</dbReference>
<dbReference type="GO" id="GO:0015087">
    <property type="term" value="F:cobalt ion transmembrane transporter activity"/>
    <property type="evidence" value="ECO:0007669"/>
    <property type="project" value="TreeGrafter"/>
</dbReference>
<comment type="subcellular location">
    <subcellularLocation>
        <location evidence="1">Late endosome membrane</location>
        <topology evidence="1">Multi-pass membrane protein</topology>
    </subcellularLocation>
    <subcellularLocation>
        <location evidence="2">Lysosome membrane</location>
        <topology evidence="2">Multi-pass membrane protein</topology>
    </subcellularLocation>
</comment>
<organism evidence="9">
    <name type="scientific">Castor canadensis</name>
    <name type="common">American beaver</name>
    <dbReference type="NCBI Taxonomy" id="51338"/>
    <lineage>
        <taxon>Eukaryota</taxon>
        <taxon>Metazoa</taxon>
        <taxon>Chordata</taxon>
        <taxon>Craniata</taxon>
        <taxon>Vertebrata</taxon>
        <taxon>Euteleostomi</taxon>
        <taxon>Mammalia</taxon>
        <taxon>Eutheria</taxon>
        <taxon>Euarchontoglires</taxon>
        <taxon>Glires</taxon>
        <taxon>Rodentia</taxon>
        <taxon>Castorimorpha</taxon>
        <taxon>Castoridae</taxon>
        <taxon>Castor</taxon>
    </lineage>
</organism>
<evidence type="ECO:0000256" key="4">
    <source>
        <dbReference type="ARBA" id="ARBA00022496"/>
    </source>
</evidence>
<accession>A0A8C0ZVB8</accession>
<dbReference type="GO" id="GO:0005886">
    <property type="term" value="C:plasma membrane"/>
    <property type="evidence" value="ECO:0007669"/>
    <property type="project" value="TreeGrafter"/>
</dbReference>